<feature type="transmembrane region" description="Helical" evidence="8">
    <location>
        <begin position="134"/>
        <end position="150"/>
    </location>
</feature>
<gene>
    <name evidence="9" type="ORF">SAMN05216505_102568</name>
</gene>
<feature type="transmembrane region" description="Helical" evidence="8">
    <location>
        <begin position="252"/>
        <end position="282"/>
    </location>
</feature>
<feature type="transmembrane region" description="Helical" evidence="8">
    <location>
        <begin position="320"/>
        <end position="341"/>
    </location>
</feature>
<evidence type="ECO:0000256" key="4">
    <source>
        <dbReference type="ARBA" id="ARBA00022475"/>
    </source>
</evidence>
<evidence type="ECO:0000256" key="3">
    <source>
        <dbReference type="ARBA" id="ARBA00022448"/>
    </source>
</evidence>
<dbReference type="Gene3D" id="1.10.3470.10">
    <property type="entry name" value="ABC transporter involved in vitamin B12 uptake, BtuC"/>
    <property type="match status" value="1"/>
</dbReference>
<name>A0A1G6MJ01_9ACTN</name>
<evidence type="ECO:0000256" key="6">
    <source>
        <dbReference type="ARBA" id="ARBA00022989"/>
    </source>
</evidence>
<dbReference type="EMBL" id="FMZK01000002">
    <property type="protein sequence ID" value="SDC55503.1"/>
    <property type="molecule type" value="Genomic_DNA"/>
</dbReference>
<comment type="similarity">
    <text evidence="2">Belongs to the binding-protein-dependent transport system permease family. FecCD subfamily.</text>
</comment>
<evidence type="ECO:0000313" key="9">
    <source>
        <dbReference type="EMBL" id="SDC55503.1"/>
    </source>
</evidence>
<keyword evidence="7 8" id="KW-0472">Membrane</keyword>
<dbReference type="Pfam" id="PF01032">
    <property type="entry name" value="FecCD"/>
    <property type="match status" value="1"/>
</dbReference>
<evidence type="ECO:0000256" key="1">
    <source>
        <dbReference type="ARBA" id="ARBA00004651"/>
    </source>
</evidence>
<dbReference type="InterPro" id="IPR000522">
    <property type="entry name" value="ABC_transptr_permease_BtuC"/>
</dbReference>
<evidence type="ECO:0000256" key="7">
    <source>
        <dbReference type="ARBA" id="ARBA00023136"/>
    </source>
</evidence>
<dbReference type="GO" id="GO:0005886">
    <property type="term" value="C:plasma membrane"/>
    <property type="evidence" value="ECO:0007669"/>
    <property type="project" value="UniProtKB-SubCell"/>
</dbReference>
<keyword evidence="3" id="KW-0813">Transport</keyword>
<accession>A0A1G6MJ01</accession>
<dbReference type="GO" id="GO:0033214">
    <property type="term" value="P:siderophore-iron import into cell"/>
    <property type="evidence" value="ECO:0007669"/>
    <property type="project" value="TreeGrafter"/>
</dbReference>
<feature type="transmembrane region" description="Helical" evidence="8">
    <location>
        <begin position="109"/>
        <end position="128"/>
    </location>
</feature>
<dbReference type="AlphaFoldDB" id="A0A1G6MJ01"/>
<keyword evidence="10" id="KW-1185">Reference proteome</keyword>
<organism evidence="9 10">
    <name type="scientific">Streptomyces prasinopilosus</name>
    <dbReference type="NCBI Taxonomy" id="67344"/>
    <lineage>
        <taxon>Bacteria</taxon>
        <taxon>Bacillati</taxon>
        <taxon>Actinomycetota</taxon>
        <taxon>Actinomycetes</taxon>
        <taxon>Kitasatosporales</taxon>
        <taxon>Streptomycetaceae</taxon>
        <taxon>Streptomyces</taxon>
    </lineage>
</organism>
<reference evidence="10" key="1">
    <citation type="submission" date="2016-10" db="EMBL/GenBank/DDBJ databases">
        <authorList>
            <person name="Varghese N."/>
            <person name="Submissions S."/>
        </authorList>
    </citation>
    <scope>NUCLEOTIDE SEQUENCE [LARGE SCALE GENOMIC DNA]</scope>
    <source>
        <strain evidence="10">CGMCC 4.3504</strain>
    </source>
</reference>
<comment type="subcellular location">
    <subcellularLocation>
        <location evidence="1">Cell membrane</location>
        <topology evidence="1">Multi-pass membrane protein</topology>
    </subcellularLocation>
</comment>
<dbReference type="Proteomes" id="UP000182100">
    <property type="component" value="Unassembled WGS sequence"/>
</dbReference>
<feature type="transmembrane region" description="Helical" evidence="8">
    <location>
        <begin position="29"/>
        <end position="50"/>
    </location>
</feature>
<keyword evidence="4" id="KW-1003">Cell membrane</keyword>
<dbReference type="PANTHER" id="PTHR30472">
    <property type="entry name" value="FERRIC ENTEROBACTIN TRANSPORT SYSTEM PERMEASE PROTEIN"/>
    <property type="match status" value="1"/>
</dbReference>
<evidence type="ECO:0000256" key="2">
    <source>
        <dbReference type="ARBA" id="ARBA00007935"/>
    </source>
</evidence>
<protein>
    <submittedName>
        <fullName evidence="9">Iron complex transport system permease protein</fullName>
    </submittedName>
</protein>
<sequence length="346" mass="37169">MPEQTLVPASPRTARRSGALPTARAHRRYWAVLATLAVLSVLIVFGNLAWDNPMPFGSAGFWRIAELRATNVVIVVLVAFCQALATVAFQTVTNNRIITPSIMGFESLYRVIQTGAVFFLGIAGATLVQGVWQFVTQVVLMVCFAAVLYGRLLSGKYGNLQLMLLIGIVLGGGLGALATFMQRMLTPTEFDVLTARLIGSIANADASYLVLSLPIAAVAGGMLWAGGRRLNVLALGREAALNLGVNHRRETIVVLLLVSVLMAVSTSLIGPMTFFGFLVAMLAYQLADTHDHRYVFPVAWLTGVVVLGGAYFVLKNVFYAAGSVGVIIEIVGGTFFLVHILRKGRL</sequence>
<proteinExistence type="inferred from homology"/>
<dbReference type="InterPro" id="IPR037294">
    <property type="entry name" value="ABC_BtuC-like"/>
</dbReference>
<dbReference type="SUPFAM" id="SSF81345">
    <property type="entry name" value="ABC transporter involved in vitamin B12 uptake, BtuC"/>
    <property type="match status" value="1"/>
</dbReference>
<dbReference type="PANTHER" id="PTHR30472:SF19">
    <property type="entry name" value="PETROBACTIN IMPORT SYSTEM PERMEASE PROTEIN YCLO"/>
    <property type="match status" value="1"/>
</dbReference>
<evidence type="ECO:0000256" key="5">
    <source>
        <dbReference type="ARBA" id="ARBA00022692"/>
    </source>
</evidence>
<keyword evidence="5 8" id="KW-0812">Transmembrane</keyword>
<evidence type="ECO:0000313" key="10">
    <source>
        <dbReference type="Proteomes" id="UP000182100"/>
    </source>
</evidence>
<feature type="transmembrane region" description="Helical" evidence="8">
    <location>
        <begin position="70"/>
        <end position="89"/>
    </location>
</feature>
<dbReference type="RefSeq" id="WP_055572548.1">
    <property type="nucleotide sequence ID" value="NZ_FMZK01000002.1"/>
</dbReference>
<keyword evidence="6 8" id="KW-1133">Transmembrane helix</keyword>
<feature type="transmembrane region" description="Helical" evidence="8">
    <location>
        <begin position="294"/>
        <end position="314"/>
    </location>
</feature>
<evidence type="ECO:0000256" key="8">
    <source>
        <dbReference type="SAM" id="Phobius"/>
    </source>
</evidence>
<dbReference type="STRING" id="67344.SAMN05216505_102568"/>
<feature type="transmembrane region" description="Helical" evidence="8">
    <location>
        <begin position="162"/>
        <end position="181"/>
    </location>
</feature>
<dbReference type="GO" id="GO:0022857">
    <property type="term" value="F:transmembrane transporter activity"/>
    <property type="evidence" value="ECO:0007669"/>
    <property type="project" value="InterPro"/>
</dbReference>